<accession>A0A7F8RUD8</accession>
<proteinExistence type="predicted"/>
<dbReference type="KEGG" id="lww:102727132"/>
<dbReference type="RefSeq" id="XP_030896900.1">
    <property type="nucleotide sequence ID" value="XM_031041040.1"/>
</dbReference>
<evidence type="ECO:0000313" key="3">
    <source>
        <dbReference type="RefSeq" id="XP_030896900.1"/>
    </source>
</evidence>
<dbReference type="PANTHER" id="PTHR46459">
    <property type="entry name" value="E1A-BINDING PROTEIN P400-RELATED"/>
    <property type="match status" value="1"/>
</dbReference>
<name>A0A7F8RUD8_LEPWE</name>
<feature type="compositionally biased region" description="Pro residues" evidence="1">
    <location>
        <begin position="190"/>
        <end position="203"/>
    </location>
</feature>
<dbReference type="GO" id="GO:0000812">
    <property type="term" value="C:Swr1 complex"/>
    <property type="evidence" value="ECO:0007669"/>
    <property type="project" value="TreeGrafter"/>
</dbReference>
<keyword evidence="2" id="KW-1185">Reference proteome</keyword>
<feature type="compositionally biased region" description="Pro residues" evidence="1">
    <location>
        <begin position="140"/>
        <end position="149"/>
    </location>
</feature>
<evidence type="ECO:0000256" key="1">
    <source>
        <dbReference type="SAM" id="MobiDB-lite"/>
    </source>
</evidence>
<dbReference type="GO" id="GO:0006281">
    <property type="term" value="P:DNA repair"/>
    <property type="evidence" value="ECO:0007669"/>
    <property type="project" value="TreeGrafter"/>
</dbReference>
<sequence length="425" mass="43570">MKTSVPGTSMPTGTVSGNVIVNTIAGVPAATFQSINKRLASPVAPGALTTSGGSAPAQVVHTQPRAVGSPATATSDLVSLAPTQGVRAVTSVTASAVVTTSLTPVQTPTRSLVTQVSQATGVQLPGKAITPAHFQLLRQQPPPPPPPPSQVQVPQIQGQAPSPAQIKAVGKLTPEHLIKMQKQKLQLPQQAPPPQAPPGPPQPATQVQVQAPPPTPQQSPQLATVTAPRPGALLTGTTVANLQVARLTRVPPSQLQAQGQMQAQAPQPAQVALAKPPVVSVPAAVVSSPGVTTLPMNVAGISVAIGQPQKAAGQTVVAQPVHVQQLLKLKQQAVQQQKAIQPQAAPGPAAVQQKIAAQQMAAQGQAQKVTYAAPPALKTQFLTTPISQAQKLAGTQQVQTQIQVSVSEHKVARRTTGAQEREWSA</sequence>
<dbReference type="AlphaFoldDB" id="A0A7F8RUD8"/>
<reference evidence="3" key="1">
    <citation type="submission" date="2025-08" db="UniProtKB">
        <authorList>
            <consortium name="RefSeq"/>
        </authorList>
    </citation>
    <scope>IDENTIFICATION</scope>
    <source>
        <tissue evidence="3">Liver</tissue>
    </source>
</reference>
<gene>
    <name evidence="3" type="primary">LOC102727132</name>
</gene>
<feature type="region of interest" description="Disordered" evidence="1">
    <location>
        <begin position="182"/>
        <end position="223"/>
    </location>
</feature>
<dbReference type="Proteomes" id="UP000245341">
    <property type="component" value="Unplaced"/>
</dbReference>
<evidence type="ECO:0000313" key="2">
    <source>
        <dbReference type="Proteomes" id="UP000245341"/>
    </source>
</evidence>
<dbReference type="OrthoDB" id="9398304at2759"/>
<feature type="region of interest" description="Disordered" evidence="1">
    <location>
        <begin position="136"/>
        <end position="164"/>
    </location>
</feature>
<dbReference type="GO" id="GO:0003682">
    <property type="term" value="F:chromatin binding"/>
    <property type="evidence" value="ECO:0007669"/>
    <property type="project" value="TreeGrafter"/>
</dbReference>
<dbReference type="PANTHER" id="PTHR46459:SF1">
    <property type="entry name" value="E1A-BINDING PROTEIN P400"/>
    <property type="match status" value="1"/>
</dbReference>
<organism evidence="2 3">
    <name type="scientific">Leptonychotes weddellii</name>
    <name type="common">Weddell seal</name>
    <name type="synonym">Otaria weddellii</name>
    <dbReference type="NCBI Taxonomy" id="9713"/>
    <lineage>
        <taxon>Eukaryota</taxon>
        <taxon>Metazoa</taxon>
        <taxon>Chordata</taxon>
        <taxon>Craniata</taxon>
        <taxon>Vertebrata</taxon>
        <taxon>Euteleostomi</taxon>
        <taxon>Mammalia</taxon>
        <taxon>Eutheria</taxon>
        <taxon>Laurasiatheria</taxon>
        <taxon>Carnivora</taxon>
        <taxon>Caniformia</taxon>
        <taxon>Pinnipedia</taxon>
        <taxon>Phocidae</taxon>
        <taxon>Monachinae</taxon>
        <taxon>Lobodontini</taxon>
        <taxon>Leptonychotes</taxon>
    </lineage>
</organism>
<dbReference type="GO" id="GO:0035267">
    <property type="term" value="C:NuA4 histone acetyltransferase complex"/>
    <property type="evidence" value="ECO:0007669"/>
    <property type="project" value="TreeGrafter"/>
</dbReference>
<dbReference type="GeneID" id="102727132"/>
<protein>
    <submittedName>
        <fullName evidence="3">E1A-binding protein p400-like</fullName>
    </submittedName>
</protein>
<feature type="compositionally biased region" description="Low complexity" evidence="1">
    <location>
        <begin position="150"/>
        <end position="161"/>
    </location>
</feature>